<dbReference type="EMBL" id="CM046400">
    <property type="protein sequence ID" value="KAI8523707.1"/>
    <property type="molecule type" value="Genomic_DNA"/>
</dbReference>
<organism evidence="1 2">
    <name type="scientific">Rhododendron molle</name>
    <name type="common">Chinese azalea</name>
    <name type="synonym">Azalea mollis</name>
    <dbReference type="NCBI Taxonomy" id="49168"/>
    <lineage>
        <taxon>Eukaryota</taxon>
        <taxon>Viridiplantae</taxon>
        <taxon>Streptophyta</taxon>
        <taxon>Embryophyta</taxon>
        <taxon>Tracheophyta</taxon>
        <taxon>Spermatophyta</taxon>
        <taxon>Magnoliopsida</taxon>
        <taxon>eudicotyledons</taxon>
        <taxon>Gunneridae</taxon>
        <taxon>Pentapetalae</taxon>
        <taxon>asterids</taxon>
        <taxon>Ericales</taxon>
        <taxon>Ericaceae</taxon>
        <taxon>Ericoideae</taxon>
        <taxon>Rhodoreae</taxon>
        <taxon>Rhododendron</taxon>
    </lineage>
</organism>
<sequence length="95" mass="9534">MKSKKACFCIPSLKKKSKPVSSEEEKSSSHPKSRGKSRRNVTTDAFRDHDEASHSSTGATNTSSMDAGAAVAVMGAASAMGGSACGSSHGGGGDG</sequence>
<protein>
    <submittedName>
        <fullName evidence="1">Uncharacterized protein</fullName>
    </submittedName>
</protein>
<accession>A0ACC0L5R5</accession>
<evidence type="ECO:0000313" key="2">
    <source>
        <dbReference type="Proteomes" id="UP001062846"/>
    </source>
</evidence>
<proteinExistence type="predicted"/>
<keyword evidence="2" id="KW-1185">Reference proteome</keyword>
<evidence type="ECO:0000313" key="1">
    <source>
        <dbReference type="EMBL" id="KAI8523707.1"/>
    </source>
</evidence>
<dbReference type="Proteomes" id="UP001062846">
    <property type="component" value="Chromosome 13"/>
</dbReference>
<gene>
    <name evidence="1" type="ORF">RHMOL_Rhmol13G0093700</name>
</gene>
<reference evidence="1" key="1">
    <citation type="submission" date="2022-02" db="EMBL/GenBank/DDBJ databases">
        <title>Plant Genome Project.</title>
        <authorList>
            <person name="Zhang R.-G."/>
        </authorList>
    </citation>
    <scope>NUCLEOTIDE SEQUENCE</scope>
    <source>
        <strain evidence="1">AT1</strain>
    </source>
</reference>
<name>A0ACC0L5R5_RHOML</name>
<comment type="caution">
    <text evidence="1">The sequence shown here is derived from an EMBL/GenBank/DDBJ whole genome shotgun (WGS) entry which is preliminary data.</text>
</comment>